<proteinExistence type="predicted"/>
<evidence type="ECO:0000313" key="3">
    <source>
        <dbReference type="Proteomes" id="UP001219518"/>
    </source>
</evidence>
<reference evidence="2" key="2">
    <citation type="journal article" date="2023" name="BMC Genomics">
        <title>Pest status, molecular evolution, and epigenetic factors derived from the genome assembly of Frankliniella fusca, a thysanopteran phytovirus vector.</title>
        <authorList>
            <person name="Catto M.A."/>
            <person name="Labadie P.E."/>
            <person name="Jacobson A.L."/>
            <person name="Kennedy G.G."/>
            <person name="Srinivasan R."/>
            <person name="Hunt B.G."/>
        </authorList>
    </citation>
    <scope>NUCLEOTIDE SEQUENCE</scope>
    <source>
        <strain evidence="2">PL_HMW_Pooled</strain>
    </source>
</reference>
<accession>A0AAE1HCK0</accession>
<feature type="compositionally biased region" description="Acidic residues" evidence="1">
    <location>
        <begin position="33"/>
        <end position="51"/>
    </location>
</feature>
<evidence type="ECO:0000313" key="2">
    <source>
        <dbReference type="EMBL" id="KAK3918518.1"/>
    </source>
</evidence>
<feature type="region of interest" description="Disordered" evidence="1">
    <location>
        <begin position="30"/>
        <end position="51"/>
    </location>
</feature>
<dbReference type="EMBL" id="JAHWGI010000949">
    <property type="protein sequence ID" value="KAK3918518.1"/>
    <property type="molecule type" value="Genomic_DNA"/>
</dbReference>
<comment type="caution">
    <text evidence="2">The sequence shown here is derived from an EMBL/GenBank/DDBJ whole genome shotgun (WGS) entry which is preliminary data.</text>
</comment>
<dbReference type="Proteomes" id="UP001219518">
    <property type="component" value="Unassembled WGS sequence"/>
</dbReference>
<feature type="compositionally biased region" description="Acidic residues" evidence="1">
    <location>
        <begin position="333"/>
        <end position="344"/>
    </location>
</feature>
<dbReference type="PANTHER" id="PTHR47501:SF5">
    <property type="entry name" value="HAT C-TERMINAL DIMERISATION DOMAIN-CONTAINING PROTEIN"/>
    <property type="match status" value="1"/>
</dbReference>
<evidence type="ECO:0000256" key="1">
    <source>
        <dbReference type="SAM" id="MobiDB-lite"/>
    </source>
</evidence>
<feature type="region of interest" description="Disordered" evidence="1">
    <location>
        <begin position="314"/>
        <end position="359"/>
    </location>
</feature>
<dbReference type="PANTHER" id="PTHR47501">
    <property type="entry name" value="TRANSPOSASE-RELATED"/>
    <property type="match status" value="1"/>
</dbReference>
<reference evidence="2" key="1">
    <citation type="submission" date="2021-07" db="EMBL/GenBank/DDBJ databases">
        <authorList>
            <person name="Catto M.A."/>
            <person name="Jacobson A."/>
            <person name="Kennedy G."/>
            <person name="Labadie P."/>
            <person name="Hunt B.G."/>
            <person name="Srinivasan R."/>
        </authorList>
    </citation>
    <scope>NUCLEOTIDE SEQUENCE</scope>
    <source>
        <strain evidence="2">PL_HMW_Pooled</strain>
        <tissue evidence="2">Head</tissue>
    </source>
</reference>
<dbReference type="SUPFAM" id="SSF53098">
    <property type="entry name" value="Ribonuclease H-like"/>
    <property type="match status" value="1"/>
</dbReference>
<sequence>MAQREPGGRKCRRSLQWGVKLRFEETIWQREEVDPDADDEASGTESVDQDDDDCVALDIDGLVDVDPDDWDLDLVLPPHQRCAAHILNLLGSADAKAALDRNAAYKKIHDQTDEKLRTCWRRQNQSTLVAEAIQAGLGVKLQIPGETRWNSEYDAKAQIVKILDGVNGEEKFGRTLEAAGLPKLTSTEAKYLKEFVWVMEPVAIALDILQKDRNMYMGYLLPTIQSLETQLRIRREREGRPLKYCDILFRTLLEAVRQPRRFQTYLCDIELQVAACLLPRFKLDWISDEGVKAECKAKILRELASLSPKEALCPASQSEKDSATPASASVELEGSDEEAEDDPDPSTSTSEGDGSDTEVPVDAELSFEDSFYGVAVLPPVENTEEGEETAAQELERFLQTPRSVSVEDCFAIRPCGTRKFPRLAQMFLKYNVGVPSSASVERLFWQAGTSFSDLRNNLGDNSLEREVLLRVNKQYWNH</sequence>
<protein>
    <submittedName>
        <fullName evidence="2">Myosin-binding protein C, cardiac-type</fullName>
    </submittedName>
</protein>
<keyword evidence="3" id="KW-1185">Reference proteome</keyword>
<dbReference type="AlphaFoldDB" id="A0AAE1HCK0"/>
<gene>
    <name evidence="2" type="ORF">KUF71_007771</name>
</gene>
<dbReference type="InterPro" id="IPR012337">
    <property type="entry name" value="RNaseH-like_sf"/>
</dbReference>
<organism evidence="2 3">
    <name type="scientific">Frankliniella fusca</name>
    <dbReference type="NCBI Taxonomy" id="407009"/>
    <lineage>
        <taxon>Eukaryota</taxon>
        <taxon>Metazoa</taxon>
        <taxon>Ecdysozoa</taxon>
        <taxon>Arthropoda</taxon>
        <taxon>Hexapoda</taxon>
        <taxon>Insecta</taxon>
        <taxon>Pterygota</taxon>
        <taxon>Neoptera</taxon>
        <taxon>Paraneoptera</taxon>
        <taxon>Thysanoptera</taxon>
        <taxon>Terebrantia</taxon>
        <taxon>Thripoidea</taxon>
        <taxon>Thripidae</taxon>
        <taxon>Frankliniella</taxon>
    </lineage>
</organism>
<name>A0AAE1HCK0_9NEOP</name>